<keyword evidence="4" id="KW-1185">Reference proteome</keyword>
<dbReference type="EMBL" id="JARKIF010000022">
    <property type="protein sequence ID" value="KAJ7616571.1"/>
    <property type="molecule type" value="Genomic_DNA"/>
</dbReference>
<dbReference type="AlphaFoldDB" id="A0AAD7FD03"/>
<evidence type="ECO:0008006" key="5">
    <source>
        <dbReference type="Google" id="ProtNLM"/>
    </source>
</evidence>
<reference evidence="3" key="1">
    <citation type="submission" date="2023-03" db="EMBL/GenBank/DDBJ databases">
        <title>Massive genome expansion in bonnet fungi (Mycena s.s.) driven by repeated elements and novel gene families across ecological guilds.</title>
        <authorList>
            <consortium name="Lawrence Berkeley National Laboratory"/>
            <person name="Harder C.B."/>
            <person name="Miyauchi S."/>
            <person name="Viragh M."/>
            <person name="Kuo A."/>
            <person name="Thoen E."/>
            <person name="Andreopoulos B."/>
            <person name="Lu D."/>
            <person name="Skrede I."/>
            <person name="Drula E."/>
            <person name="Henrissat B."/>
            <person name="Morin E."/>
            <person name="Kohler A."/>
            <person name="Barry K."/>
            <person name="LaButti K."/>
            <person name="Morin E."/>
            <person name="Salamov A."/>
            <person name="Lipzen A."/>
            <person name="Mereny Z."/>
            <person name="Hegedus B."/>
            <person name="Baldrian P."/>
            <person name="Stursova M."/>
            <person name="Weitz H."/>
            <person name="Taylor A."/>
            <person name="Grigoriev I.V."/>
            <person name="Nagy L.G."/>
            <person name="Martin F."/>
            <person name="Kauserud H."/>
        </authorList>
    </citation>
    <scope>NUCLEOTIDE SEQUENCE</scope>
    <source>
        <strain evidence="3">9284</strain>
    </source>
</reference>
<sequence>MHRTFLLTLIRTSLTSLVPRIQTSRTRRRPTLPNRPPLPLPRRFAVPPVPPRCRRAWRHPSSHSPMKQRRKPRARTGPLHARPRGKRRGQLLPSIFRLLRSLVAIGRQ</sequence>
<protein>
    <recommendedName>
        <fullName evidence="5">Secreted protein</fullName>
    </recommendedName>
</protein>
<comment type="caution">
    <text evidence="3">The sequence shown here is derived from an EMBL/GenBank/DDBJ whole genome shotgun (WGS) entry which is preliminary data.</text>
</comment>
<proteinExistence type="predicted"/>
<feature type="signal peptide" evidence="2">
    <location>
        <begin position="1"/>
        <end position="15"/>
    </location>
</feature>
<dbReference type="Proteomes" id="UP001221142">
    <property type="component" value="Unassembled WGS sequence"/>
</dbReference>
<organism evidence="3 4">
    <name type="scientific">Roridomyces roridus</name>
    <dbReference type="NCBI Taxonomy" id="1738132"/>
    <lineage>
        <taxon>Eukaryota</taxon>
        <taxon>Fungi</taxon>
        <taxon>Dikarya</taxon>
        <taxon>Basidiomycota</taxon>
        <taxon>Agaricomycotina</taxon>
        <taxon>Agaricomycetes</taxon>
        <taxon>Agaricomycetidae</taxon>
        <taxon>Agaricales</taxon>
        <taxon>Marasmiineae</taxon>
        <taxon>Mycenaceae</taxon>
        <taxon>Roridomyces</taxon>
    </lineage>
</organism>
<evidence type="ECO:0000256" key="1">
    <source>
        <dbReference type="SAM" id="MobiDB-lite"/>
    </source>
</evidence>
<evidence type="ECO:0000256" key="2">
    <source>
        <dbReference type="SAM" id="SignalP"/>
    </source>
</evidence>
<feature type="region of interest" description="Disordered" evidence="1">
    <location>
        <begin position="21"/>
        <end position="88"/>
    </location>
</feature>
<evidence type="ECO:0000313" key="3">
    <source>
        <dbReference type="EMBL" id="KAJ7616571.1"/>
    </source>
</evidence>
<feature type="compositionally biased region" description="Basic residues" evidence="1">
    <location>
        <begin position="52"/>
        <end position="74"/>
    </location>
</feature>
<keyword evidence="2" id="KW-0732">Signal</keyword>
<evidence type="ECO:0000313" key="4">
    <source>
        <dbReference type="Proteomes" id="UP001221142"/>
    </source>
</evidence>
<name>A0AAD7FD03_9AGAR</name>
<feature type="chain" id="PRO_5042018380" description="Secreted protein" evidence="2">
    <location>
        <begin position="16"/>
        <end position="108"/>
    </location>
</feature>
<accession>A0AAD7FD03</accession>
<gene>
    <name evidence="3" type="ORF">FB45DRAFT_934494</name>
</gene>